<dbReference type="SUPFAM" id="SSF51735">
    <property type="entry name" value="NAD(P)-binding Rossmann-fold domains"/>
    <property type="match status" value="1"/>
</dbReference>
<feature type="domain" description="NAD(P)-binding" evidence="1">
    <location>
        <begin position="7"/>
        <end position="119"/>
    </location>
</feature>
<name>A0ABP9RKB9_9ACTN</name>
<keyword evidence="3" id="KW-1185">Reference proteome</keyword>
<sequence length="201" mass="21739">MRVVLTGATGFIGSQTLRHLVDRPDVTGVTCLARRPVTVDSGKVESLVLDDFTAYDADLVARLADHDACIWALGSRFAPGRDKALHERLTVDYPIAFVDAVVAGDFRFCYVSGWGVKPGSVKGRAEIGLRELAARRPGLDVFCFRPAKVLPRRTNAVVRALYGPLSVGVDALAQAMIRVALDKPSGAPEIIENKQIRALGR</sequence>
<reference evidence="3" key="1">
    <citation type="journal article" date="2019" name="Int. J. Syst. Evol. Microbiol.">
        <title>The Global Catalogue of Microorganisms (GCM) 10K type strain sequencing project: providing services to taxonomists for standard genome sequencing and annotation.</title>
        <authorList>
            <consortium name="The Broad Institute Genomics Platform"/>
            <consortium name="The Broad Institute Genome Sequencing Center for Infectious Disease"/>
            <person name="Wu L."/>
            <person name="Ma J."/>
        </authorList>
    </citation>
    <scope>NUCLEOTIDE SEQUENCE [LARGE SCALE GENOMIC DNA]</scope>
    <source>
        <strain evidence="3">JCM 18304</strain>
    </source>
</reference>
<dbReference type="EMBL" id="BAABJQ010000002">
    <property type="protein sequence ID" value="GAA5179457.1"/>
    <property type="molecule type" value="Genomic_DNA"/>
</dbReference>
<evidence type="ECO:0000259" key="1">
    <source>
        <dbReference type="Pfam" id="PF13460"/>
    </source>
</evidence>
<dbReference type="RefSeq" id="WP_345626566.1">
    <property type="nucleotide sequence ID" value="NZ_BAABJQ010000002.1"/>
</dbReference>
<dbReference type="Proteomes" id="UP001501570">
    <property type="component" value="Unassembled WGS sequence"/>
</dbReference>
<dbReference type="PANTHER" id="PTHR14097">
    <property type="entry name" value="OXIDOREDUCTASE HTATIP2"/>
    <property type="match status" value="1"/>
</dbReference>
<accession>A0ABP9RKB9</accession>
<dbReference type="InterPro" id="IPR036291">
    <property type="entry name" value="NAD(P)-bd_dom_sf"/>
</dbReference>
<comment type="caution">
    <text evidence="2">The sequence shown here is derived from an EMBL/GenBank/DDBJ whole genome shotgun (WGS) entry which is preliminary data.</text>
</comment>
<evidence type="ECO:0000313" key="2">
    <source>
        <dbReference type="EMBL" id="GAA5179457.1"/>
    </source>
</evidence>
<dbReference type="InterPro" id="IPR016040">
    <property type="entry name" value="NAD(P)-bd_dom"/>
</dbReference>
<dbReference type="PANTHER" id="PTHR14097:SF8">
    <property type="entry name" value="NAD(P)-BINDING DOMAIN-CONTAINING PROTEIN"/>
    <property type="match status" value="1"/>
</dbReference>
<organism evidence="2 3">
    <name type="scientific">Rugosimonospora acidiphila</name>
    <dbReference type="NCBI Taxonomy" id="556531"/>
    <lineage>
        <taxon>Bacteria</taxon>
        <taxon>Bacillati</taxon>
        <taxon>Actinomycetota</taxon>
        <taxon>Actinomycetes</taxon>
        <taxon>Micromonosporales</taxon>
        <taxon>Micromonosporaceae</taxon>
        <taxon>Rugosimonospora</taxon>
    </lineage>
</organism>
<dbReference type="Gene3D" id="3.40.50.720">
    <property type="entry name" value="NAD(P)-binding Rossmann-like Domain"/>
    <property type="match status" value="1"/>
</dbReference>
<evidence type="ECO:0000313" key="3">
    <source>
        <dbReference type="Proteomes" id="UP001501570"/>
    </source>
</evidence>
<proteinExistence type="predicted"/>
<dbReference type="Pfam" id="PF13460">
    <property type="entry name" value="NAD_binding_10"/>
    <property type="match status" value="1"/>
</dbReference>
<protein>
    <recommendedName>
        <fullName evidence="1">NAD(P)-binding domain-containing protein</fullName>
    </recommendedName>
</protein>
<gene>
    <name evidence="2" type="ORF">GCM10023322_09470</name>
</gene>